<protein>
    <recommendedName>
        <fullName evidence="8">Bacterioferritin-associated ferredoxin</fullName>
    </recommendedName>
</protein>
<keyword evidence="6" id="KW-0411">Iron-sulfur</keyword>
<dbReference type="CDD" id="cd19945">
    <property type="entry name" value="Fer2_BFD"/>
    <property type="match status" value="1"/>
</dbReference>
<dbReference type="EMBL" id="JACHHR010000001">
    <property type="protein sequence ID" value="MBB5209821.1"/>
    <property type="molecule type" value="Genomic_DNA"/>
</dbReference>
<evidence type="ECO:0000256" key="5">
    <source>
        <dbReference type="ARBA" id="ARBA00023004"/>
    </source>
</evidence>
<dbReference type="GO" id="GO:0051537">
    <property type="term" value="F:2 iron, 2 sulfur cluster binding"/>
    <property type="evidence" value="ECO:0007669"/>
    <property type="project" value="UniProtKB-KW"/>
</dbReference>
<evidence type="ECO:0000313" key="13">
    <source>
        <dbReference type="Proteomes" id="UP000464675"/>
    </source>
</evidence>
<keyword evidence="4" id="KW-0249">Electron transport</keyword>
<evidence type="ECO:0000313" key="12">
    <source>
        <dbReference type="EMBL" id="QHQ39634.1"/>
    </source>
</evidence>
<gene>
    <name evidence="12" type="ORF">GTQ55_11985</name>
    <name evidence="11" type="ORF">HNQ53_000009</name>
</gene>
<dbReference type="InterPro" id="IPR007419">
    <property type="entry name" value="BFD-like_2Fe2S-bd_dom"/>
</dbReference>
<evidence type="ECO:0000313" key="14">
    <source>
        <dbReference type="Proteomes" id="UP000563601"/>
    </source>
</evidence>
<dbReference type="Proteomes" id="UP000464675">
    <property type="component" value="Chromosome"/>
</dbReference>
<dbReference type="Proteomes" id="UP000563601">
    <property type="component" value="Unassembled WGS sequence"/>
</dbReference>
<reference evidence="12 13" key="1">
    <citation type="submission" date="2020-01" db="EMBL/GenBank/DDBJ databases">
        <title>The possibility of degradation of plastic by Microbulbifer hydrolyticus IRE-31.</title>
        <authorList>
            <person name="Liu L."/>
        </authorList>
    </citation>
    <scope>NUCLEOTIDE SEQUENCE [LARGE SCALE GENOMIC DNA]</scope>
    <source>
        <strain evidence="12 13">IRE-31</strain>
    </source>
</reference>
<keyword evidence="1" id="KW-0813">Transport</keyword>
<evidence type="ECO:0000256" key="9">
    <source>
        <dbReference type="ARBA" id="ARBA00046332"/>
    </source>
</evidence>
<keyword evidence="2" id="KW-0001">2Fe-2S</keyword>
<evidence type="ECO:0000256" key="2">
    <source>
        <dbReference type="ARBA" id="ARBA00022714"/>
    </source>
</evidence>
<organism evidence="11 14">
    <name type="scientific">Microbulbifer hydrolyticus</name>
    <dbReference type="NCBI Taxonomy" id="48074"/>
    <lineage>
        <taxon>Bacteria</taxon>
        <taxon>Pseudomonadati</taxon>
        <taxon>Pseudomonadota</taxon>
        <taxon>Gammaproteobacteria</taxon>
        <taxon>Cellvibrionales</taxon>
        <taxon>Microbulbiferaceae</taxon>
        <taxon>Microbulbifer</taxon>
    </lineage>
</organism>
<dbReference type="Pfam" id="PF04324">
    <property type="entry name" value="Fer2_BFD"/>
    <property type="match status" value="1"/>
</dbReference>
<keyword evidence="5" id="KW-0408">Iron</keyword>
<dbReference type="AlphaFoldDB" id="A0A6P1TA33"/>
<reference evidence="11 14" key="2">
    <citation type="submission" date="2020-08" db="EMBL/GenBank/DDBJ databases">
        <title>Genomic Encyclopedia of Type Strains, Phase IV (KMG-IV): sequencing the most valuable type-strain genomes for metagenomic binning, comparative biology and taxonomic classification.</title>
        <authorList>
            <person name="Goeker M."/>
        </authorList>
    </citation>
    <scope>NUCLEOTIDE SEQUENCE [LARGE SCALE GENOMIC DNA]</scope>
    <source>
        <strain evidence="11 14">DSM 11525</strain>
    </source>
</reference>
<evidence type="ECO:0000256" key="4">
    <source>
        <dbReference type="ARBA" id="ARBA00022982"/>
    </source>
</evidence>
<evidence type="ECO:0000259" key="10">
    <source>
        <dbReference type="Pfam" id="PF04324"/>
    </source>
</evidence>
<dbReference type="RefSeq" id="WP_161858951.1">
    <property type="nucleotide sequence ID" value="NZ_CP047491.1"/>
</dbReference>
<evidence type="ECO:0000256" key="7">
    <source>
        <dbReference type="ARBA" id="ARBA00034078"/>
    </source>
</evidence>
<dbReference type="GO" id="GO:0046872">
    <property type="term" value="F:metal ion binding"/>
    <property type="evidence" value="ECO:0007669"/>
    <property type="project" value="UniProtKB-KW"/>
</dbReference>
<evidence type="ECO:0000256" key="8">
    <source>
        <dbReference type="ARBA" id="ARBA00039386"/>
    </source>
</evidence>
<dbReference type="InterPro" id="IPR041854">
    <property type="entry name" value="BFD-like_2Fe2S-bd_dom_sf"/>
</dbReference>
<sequence length="70" mass="7440">MYVCICKGITDSQIKEAVYDGSTSVKALRRHLGVSSQCGRCAELTQEIIDETMTTGAMASANSALFYSAG</sequence>
<evidence type="ECO:0000313" key="11">
    <source>
        <dbReference type="EMBL" id="MBB5209821.1"/>
    </source>
</evidence>
<evidence type="ECO:0000256" key="6">
    <source>
        <dbReference type="ARBA" id="ARBA00023014"/>
    </source>
</evidence>
<dbReference type="PANTHER" id="PTHR37424:SF1">
    <property type="entry name" value="BACTERIOFERRITIN-ASSOCIATED FERREDOXIN"/>
    <property type="match status" value="1"/>
</dbReference>
<dbReference type="EMBL" id="CP047491">
    <property type="protein sequence ID" value="QHQ39634.1"/>
    <property type="molecule type" value="Genomic_DNA"/>
</dbReference>
<comment type="similarity">
    <text evidence="9">Belongs to the Bfd family.</text>
</comment>
<dbReference type="OrthoDB" id="9815350at2"/>
<feature type="domain" description="BFD-like [2Fe-2S]-binding" evidence="10">
    <location>
        <begin position="2"/>
        <end position="51"/>
    </location>
</feature>
<dbReference type="PANTHER" id="PTHR37424">
    <property type="entry name" value="BACTERIOFERRITIN-ASSOCIATED FERREDOXIN"/>
    <property type="match status" value="1"/>
</dbReference>
<evidence type="ECO:0000256" key="3">
    <source>
        <dbReference type="ARBA" id="ARBA00022723"/>
    </source>
</evidence>
<keyword evidence="3" id="KW-0479">Metal-binding</keyword>
<dbReference type="Gene3D" id="1.10.10.1100">
    <property type="entry name" value="BFD-like [2Fe-2S]-binding domain"/>
    <property type="match status" value="1"/>
</dbReference>
<keyword evidence="13" id="KW-1185">Reference proteome</keyword>
<comment type="cofactor">
    <cofactor evidence="7">
        <name>[2Fe-2S] cluster</name>
        <dbReference type="ChEBI" id="CHEBI:190135"/>
    </cofactor>
</comment>
<name>A0A6P1TA33_9GAMM</name>
<proteinExistence type="inferred from homology"/>
<dbReference type="InterPro" id="IPR052371">
    <property type="entry name" value="BFD-associated_ferredoxin"/>
</dbReference>
<evidence type="ECO:0000256" key="1">
    <source>
        <dbReference type="ARBA" id="ARBA00022448"/>
    </source>
</evidence>
<accession>A0A6P1TA33</accession>